<protein>
    <submittedName>
        <fullName evidence="1">Uncharacterized protein</fullName>
    </submittedName>
</protein>
<dbReference type="Proteomes" id="UP001056120">
    <property type="component" value="Linkage Group LG08"/>
</dbReference>
<keyword evidence="2" id="KW-1185">Reference proteome</keyword>
<dbReference type="EMBL" id="CM042025">
    <property type="protein sequence ID" value="KAI3808281.1"/>
    <property type="molecule type" value="Genomic_DNA"/>
</dbReference>
<reference evidence="1 2" key="2">
    <citation type="journal article" date="2022" name="Mol. Ecol. Resour.">
        <title>The genomes of chicory, endive, great burdock and yacon provide insights into Asteraceae paleo-polyploidization history and plant inulin production.</title>
        <authorList>
            <person name="Fan W."/>
            <person name="Wang S."/>
            <person name="Wang H."/>
            <person name="Wang A."/>
            <person name="Jiang F."/>
            <person name="Liu H."/>
            <person name="Zhao H."/>
            <person name="Xu D."/>
            <person name="Zhang Y."/>
        </authorList>
    </citation>
    <scope>NUCLEOTIDE SEQUENCE [LARGE SCALE GENOMIC DNA]</scope>
    <source>
        <strain evidence="2">cv. Yunnan</strain>
        <tissue evidence="1">Leaves</tissue>
    </source>
</reference>
<sequence>MAATLDLENAIVETLNKLLLKEREQKKAGCREFVNAHKIRAHPSLSRGGCYEVHDIEDLIKVGEMVEGCSYFGAQAMAEVADIVFCPYSYIVNPQIRKTMEINVNGNIIILDEAHNIEDIAREAASINVEEGVLFRYYELDQFEEKFLREA</sequence>
<name>A0ACB9IKF6_9ASTR</name>
<accession>A0ACB9IKF6</accession>
<reference evidence="2" key="1">
    <citation type="journal article" date="2022" name="Mol. Ecol. Resour.">
        <title>The genomes of chicory, endive, great burdock and yacon provide insights into Asteraceae palaeo-polyploidization history and plant inulin production.</title>
        <authorList>
            <person name="Fan W."/>
            <person name="Wang S."/>
            <person name="Wang H."/>
            <person name="Wang A."/>
            <person name="Jiang F."/>
            <person name="Liu H."/>
            <person name="Zhao H."/>
            <person name="Xu D."/>
            <person name="Zhang Y."/>
        </authorList>
    </citation>
    <scope>NUCLEOTIDE SEQUENCE [LARGE SCALE GENOMIC DNA]</scope>
    <source>
        <strain evidence="2">cv. Yunnan</strain>
    </source>
</reference>
<organism evidence="1 2">
    <name type="scientific">Smallanthus sonchifolius</name>
    <dbReference type="NCBI Taxonomy" id="185202"/>
    <lineage>
        <taxon>Eukaryota</taxon>
        <taxon>Viridiplantae</taxon>
        <taxon>Streptophyta</taxon>
        <taxon>Embryophyta</taxon>
        <taxon>Tracheophyta</taxon>
        <taxon>Spermatophyta</taxon>
        <taxon>Magnoliopsida</taxon>
        <taxon>eudicotyledons</taxon>
        <taxon>Gunneridae</taxon>
        <taxon>Pentapetalae</taxon>
        <taxon>asterids</taxon>
        <taxon>campanulids</taxon>
        <taxon>Asterales</taxon>
        <taxon>Asteraceae</taxon>
        <taxon>Asteroideae</taxon>
        <taxon>Heliantheae alliance</taxon>
        <taxon>Millerieae</taxon>
        <taxon>Smallanthus</taxon>
    </lineage>
</organism>
<gene>
    <name evidence="1" type="ORF">L1987_24230</name>
</gene>
<evidence type="ECO:0000313" key="2">
    <source>
        <dbReference type="Proteomes" id="UP001056120"/>
    </source>
</evidence>
<proteinExistence type="predicted"/>
<evidence type="ECO:0000313" key="1">
    <source>
        <dbReference type="EMBL" id="KAI3808281.1"/>
    </source>
</evidence>
<comment type="caution">
    <text evidence="1">The sequence shown here is derived from an EMBL/GenBank/DDBJ whole genome shotgun (WGS) entry which is preliminary data.</text>
</comment>